<protein>
    <submittedName>
        <fullName evidence="4">Putative Nicotianamine synthase 3</fullName>
    </submittedName>
</protein>
<dbReference type="InterPro" id="IPR029063">
    <property type="entry name" value="SAM-dependent_MTases_sf"/>
</dbReference>
<dbReference type="GO" id="GO:0030418">
    <property type="term" value="P:nicotianamine biosynthetic process"/>
    <property type="evidence" value="ECO:0007669"/>
    <property type="project" value="InterPro"/>
</dbReference>
<evidence type="ECO:0000256" key="2">
    <source>
        <dbReference type="ARBA" id="ARBA00022679"/>
    </source>
</evidence>
<accession>H0ERV6</accession>
<dbReference type="EMBL" id="AGUE01000138">
    <property type="protein sequence ID" value="EHK98680.1"/>
    <property type="molecule type" value="Genomic_DNA"/>
</dbReference>
<dbReference type="AlphaFoldDB" id="H0ERV6"/>
<dbReference type="OrthoDB" id="1858069at2759"/>
<evidence type="ECO:0000313" key="4">
    <source>
        <dbReference type="EMBL" id="EHK98680.1"/>
    </source>
</evidence>
<dbReference type="InParanoid" id="H0ERV6"/>
<gene>
    <name evidence="4" type="ORF">M7I_5428</name>
</gene>
<dbReference type="PANTHER" id="PTHR32266">
    <property type="entry name" value="NICOTIANAMINE SYNTHASE 3"/>
    <property type="match status" value="1"/>
</dbReference>
<name>H0ERV6_GLAL7</name>
<organism evidence="4 5">
    <name type="scientific">Glarea lozoyensis (strain ATCC 74030 / MF5533)</name>
    <dbReference type="NCBI Taxonomy" id="1104152"/>
    <lineage>
        <taxon>Eukaryota</taxon>
        <taxon>Fungi</taxon>
        <taxon>Dikarya</taxon>
        <taxon>Ascomycota</taxon>
        <taxon>Pezizomycotina</taxon>
        <taxon>Leotiomycetes</taxon>
        <taxon>Helotiales</taxon>
        <taxon>Helotiaceae</taxon>
        <taxon>Glarea</taxon>
    </lineage>
</organism>
<comment type="similarity">
    <text evidence="1">Belongs to the nicotianamine synthase (NAS)-like family.</text>
</comment>
<keyword evidence="2" id="KW-0808">Transferase</keyword>
<comment type="caution">
    <text evidence="4">The sequence shown here is derived from an EMBL/GenBank/DDBJ whole genome shotgun (WGS) entry which is preliminary data.</text>
</comment>
<dbReference type="Pfam" id="PF03059">
    <property type="entry name" value="NAS"/>
    <property type="match status" value="1"/>
</dbReference>
<dbReference type="PANTHER" id="PTHR32266:SF12">
    <property type="entry name" value="NICOTIANAMINE SYNTHASE 3"/>
    <property type="match status" value="1"/>
</dbReference>
<evidence type="ECO:0000256" key="3">
    <source>
        <dbReference type="ARBA" id="ARBA00022691"/>
    </source>
</evidence>
<dbReference type="PROSITE" id="PS51142">
    <property type="entry name" value="NAS"/>
    <property type="match status" value="1"/>
</dbReference>
<dbReference type="GO" id="GO:0030410">
    <property type="term" value="F:nicotianamine synthase activity"/>
    <property type="evidence" value="ECO:0007669"/>
    <property type="project" value="InterPro"/>
</dbReference>
<dbReference type="Gene3D" id="3.40.50.150">
    <property type="entry name" value="Vaccinia Virus protein VP39"/>
    <property type="match status" value="1"/>
</dbReference>
<sequence>MAPHAELPLHGSQGRDLKSEVQVYVRKMVENVKGVKALLPIDTPEKADQVVPFWVGLVMGACEGAFETTWADRVVAARDPIEARKIFMTTPIHEFYEYLLKTEWAAIMSVAGQTPESVAMLGSGAMPETTIWLSDWAKKHELVHERTEKSKQVLETLCGTEDCTFETGDIKDAPKDLRQHDVVYFNATVGATTEEKEGILLSVVSRMRPGSFVLTRSTHSIKTMAYPCI</sequence>
<reference evidence="4 5" key="1">
    <citation type="journal article" date="2012" name="Eukaryot. Cell">
        <title>Genome sequence of the fungus Glarea lozoyensis: the first genome sequence of a species from the Helotiaceae family.</title>
        <authorList>
            <person name="Youssar L."/>
            <person name="Gruening B.A."/>
            <person name="Erxleben A."/>
            <person name="Guenther S."/>
            <person name="Huettel W."/>
        </authorList>
    </citation>
    <scope>NUCLEOTIDE SEQUENCE [LARGE SCALE GENOMIC DNA]</scope>
    <source>
        <strain evidence="5">ATCC 74030 / MF5533</strain>
    </source>
</reference>
<evidence type="ECO:0000256" key="1">
    <source>
        <dbReference type="ARBA" id="ARBA00007009"/>
    </source>
</evidence>
<keyword evidence="3" id="KW-0949">S-adenosyl-L-methionine</keyword>
<proteinExistence type="inferred from homology"/>
<evidence type="ECO:0000313" key="5">
    <source>
        <dbReference type="Proteomes" id="UP000005446"/>
    </source>
</evidence>
<dbReference type="InterPro" id="IPR004298">
    <property type="entry name" value="Nicotian_synth"/>
</dbReference>
<keyword evidence="5" id="KW-1185">Reference proteome</keyword>
<dbReference type="Proteomes" id="UP000005446">
    <property type="component" value="Unassembled WGS sequence"/>
</dbReference>
<dbReference type="HOGENOM" id="CLU_080239_0_0_1"/>